<evidence type="ECO:0000256" key="1">
    <source>
        <dbReference type="ARBA" id="ARBA00023015"/>
    </source>
</evidence>
<name>A0AAQ3VRW3_9ENTE</name>
<dbReference type="SUPFAM" id="SSF46689">
    <property type="entry name" value="Homeodomain-like"/>
    <property type="match status" value="2"/>
</dbReference>
<evidence type="ECO:0000313" key="6">
    <source>
        <dbReference type="Proteomes" id="UP000195141"/>
    </source>
</evidence>
<dbReference type="PANTHER" id="PTHR43280">
    <property type="entry name" value="ARAC-FAMILY TRANSCRIPTIONAL REGULATOR"/>
    <property type="match status" value="1"/>
</dbReference>
<dbReference type="GO" id="GO:0003700">
    <property type="term" value="F:DNA-binding transcription factor activity"/>
    <property type="evidence" value="ECO:0007669"/>
    <property type="project" value="InterPro"/>
</dbReference>
<gene>
    <name evidence="5" type="ORF">A5888_000733</name>
</gene>
<dbReference type="InterPro" id="IPR014710">
    <property type="entry name" value="RmlC-like_jellyroll"/>
</dbReference>
<keyword evidence="3" id="KW-0804">Transcription</keyword>
<keyword evidence="2" id="KW-0238">DNA-binding</keyword>
<dbReference type="GO" id="GO:0043565">
    <property type="term" value="F:sequence-specific DNA binding"/>
    <property type="evidence" value="ECO:0007669"/>
    <property type="project" value="InterPro"/>
</dbReference>
<protein>
    <recommendedName>
        <fullName evidence="4">HTH araC/xylS-type domain-containing protein</fullName>
    </recommendedName>
</protein>
<dbReference type="InterPro" id="IPR018060">
    <property type="entry name" value="HTH_AraC"/>
</dbReference>
<dbReference type="InterPro" id="IPR037923">
    <property type="entry name" value="HTH-like"/>
</dbReference>
<dbReference type="AlphaFoldDB" id="A0AAQ3VRW3"/>
<organism evidence="5 6">
    <name type="scientific">Candidatus Enterococcus clewellii</name>
    <dbReference type="NCBI Taxonomy" id="1834193"/>
    <lineage>
        <taxon>Bacteria</taxon>
        <taxon>Bacillati</taxon>
        <taxon>Bacillota</taxon>
        <taxon>Bacilli</taxon>
        <taxon>Lactobacillales</taxon>
        <taxon>Enterococcaceae</taxon>
        <taxon>Enterococcus</taxon>
    </lineage>
</organism>
<reference evidence="5" key="2">
    <citation type="submission" date="2024-03" db="EMBL/GenBank/DDBJ databases">
        <title>The Genome Sequence of Enterococcus sp. DIV0242b.</title>
        <authorList>
            <consortium name="The Broad Institute Genomics Platform"/>
            <consortium name="The Broad Institute Microbial Omics Core"/>
            <consortium name="The Broad Institute Genomic Center for Infectious Diseases"/>
            <person name="Earl A."/>
            <person name="Manson A."/>
            <person name="Gilmore M."/>
            <person name="Schwartman J."/>
            <person name="Shea T."/>
            <person name="Abouelleil A."/>
            <person name="Cao P."/>
            <person name="Chapman S."/>
            <person name="Cusick C."/>
            <person name="Young S."/>
            <person name="Neafsey D."/>
            <person name="Nusbaum C."/>
            <person name="Birren B."/>
        </authorList>
    </citation>
    <scope>NUCLEOTIDE SEQUENCE</scope>
    <source>
        <strain evidence="5">9E7_DIV0242</strain>
    </source>
</reference>
<dbReference type="SUPFAM" id="SSF51215">
    <property type="entry name" value="Regulatory protein AraC"/>
    <property type="match status" value="1"/>
</dbReference>
<feature type="domain" description="HTH araC/xylS-type" evidence="4">
    <location>
        <begin position="172"/>
        <end position="270"/>
    </location>
</feature>
<dbReference type="InterPro" id="IPR009057">
    <property type="entry name" value="Homeodomain-like_sf"/>
</dbReference>
<keyword evidence="6" id="KW-1185">Reference proteome</keyword>
<proteinExistence type="predicted"/>
<evidence type="ECO:0000313" key="5">
    <source>
        <dbReference type="EMBL" id="WYJ89014.1"/>
    </source>
</evidence>
<reference evidence="5" key="1">
    <citation type="submission" date="2017-05" db="EMBL/GenBank/DDBJ databases">
        <authorList>
            <consortium name="The Broad Institute Genomics Platform"/>
            <consortium name="The Broad Institute Genomic Center for Infectious Diseases"/>
            <person name="Earl A."/>
            <person name="Manson A."/>
            <person name="Schwartman J."/>
            <person name="Gilmore M."/>
            <person name="Abouelleil A."/>
            <person name="Cao P."/>
            <person name="Chapman S."/>
            <person name="Cusick C."/>
            <person name="Shea T."/>
            <person name="Young S."/>
            <person name="Neafsey D."/>
            <person name="Nusbaum C."/>
            <person name="Birren B."/>
        </authorList>
    </citation>
    <scope>NUCLEOTIDE SEQUENCE</scope>
    <source>
        <strain evidence="5">9E7_DIV0242</strain>
    </source>
</reference>
<sequence>MKHEKIIPSKKYPFKIFEFHSRDTERLILPHWHSSMELLFCLSGLLEIRYPQSVHQVRKKHLFLINNNIIHSTKTPEPSQVFVIQFPLTFIKRITEETYAQSIYFEKDLSENAELIKLVKEIRMIYQQDSIASRALVMSKVYEILSILLTAFTIPTVEIKEIRSVKNLAQLDQINQFIEKNHNRNLTLEEVATAFNYNTSYFSRYYKQFMGITFLAYLRSVRLDKAYSMLRDTDLTILSISNECGFGNVKSFYLAFKEEYGLSPKQYRQTYLK</sequence>
<dbReference type="SMART" id="SM00342">
    <property type="entry name" value="HTH_ARAC"/>
    <property type="match status" value="1"/>
</dbReference>
<dbReference type="Gene3D" id="2.60.120.10">
    <property type="entry name" value="Jelly Rolls"/>
    <property type="match status" value="1"/>
</dbReference>
<evidence type="ECO:0000256" key="3">
    <source>
        <dbReference type="ARBA" id="ARBA00023163"/>
    </source>
</evidence>
<dbReference type="PRINTS" id="PR00032">
    <property type="entry name" value="HTHARAC"/>
</dbReference>
<dbReference type="Gene3D" id="1.10.10.60">
    <property type="entry name" value="Homeodomain-like"/>
    <property type="match status" value="2"/>
</dbReference>
<dbReference type="InterPro" id="IPR020449">
    <property type="entry name" value="Tscrpt_reg_AraC-type_HTH"/>
</dbReference>
<evidence type="ECO:0000259" key="4">
    <source>
        <dbReference type="PROSITE" id="PS01124"/>
    </source>
</evidence>
<accession>A0AAQ3VRW3</accession>
<dbReference type="PROSITE" id="PS01124">
    <property type="entry name" value="HTH_ARAC_FAMILY_2"/>
    <property type="match status" value="1"/>
</dbReference>
<dbReference type="Pfam" id="PF12833">
    <property type="entry name" value="HTH_18"/>
    <property type="match status" value="1"/>
</dbReference>
<dbReference type="PANTHER" id="PTHR43280:SF2">
    <property type="entry name" value="HTH-TYPE TRANSCRIPTIONAL REGULATOR EXSA"/>
    <property type="match status" value="1"/>
</dbReference>
<keyword evidence="1" id="KW-0805">Transcription regulation</keyword>
<evidence type="ECO:0000256" key="2">
    <source>
        <dbReference type="ARBA" id="ARBA00023125"/>
    </source>
</evidence>
<dbReference type="RefSeq" id="WP_339101920.1">
    <property type="nucleotide sequence ID" value="NZ_CP147247.1"/>
</dbReference>
<dbReference type="Pfam" id="PF02311">
    <property type="entry name" value="AraC_binding"/>
    <property type="match status" value="1"/>
</dbReference>
<dbReference type="InterPro" id="IPR003313">
    <property type="entry name" value="AraC-bd"/>
</dbReference>
<dbReference type="Proteomes" id="UP000195141">
    <property type="component" value="Chromosome"/>
</dbReference>
<dbReference type="EMBL" id="CP147247">
    <property type="protein sequence ID" value="WYJ89014.1"/>
    <property type="molecule type" value="Genomic_DNA"/>
</dbReference>